<evidence type="ECO:0000256" key="1">
    <source>
        <dbReference type="SAM" id="MobiDB-lite"/>
    </source>
</evidence>
<dbReference type="EMBL" id="KZ857493">
    <property type="protein sequence ID" value="RDX42113.1"/>
    <property type="molecule type" value="Genomic_DNA"/>
</dbReference>
<name>A0A371CPA1_9APHY</name>
<proteinExistence type="predicted"/>
<dbReference type="Proteomes" id="UP000256964">
    <property type="component" value="Unassembled WGS sequence"/>
</dbReference>
<evidence type="ECO:0000313" key="3">
    <source>
        <dbReference type="Proteomes" id="UP000256964"/>
    </source>
</evidence>
<keyword evidence="3" id="KW-1185">Reference proteome</keyword>
<sequence>MAQITAKLRRNNQHATESKITYNSEPRRRDRESSASPPGALATGTQANMRFVNTHLVTGLAVMVATVSSVVAAPSSLDARDISKCIITHYACTPGIIGDAQCADCNIGSIVYTCQTVGIESFCVPGASGVPTGVPGVPTDL</sequence>
<feature type="compositionally biased region" description="Polar residues" evidence="1">
    <location>
        <begin position="13"/>
        <end position="24"/>
    </location>
</feature>
<evidence type="ECO:0000313" key="2">
    <source>
        <dbReference type="EMBL" id="RDX42113.1"/>
    </source>
</evidence>
<dbReference type="AlphaFoldDB" id="A0A371CPA1"/>
<reference evidence="2 3" key="1">
    <citation type="journal article" date="2018" name="Biotechnol. Biofuels">
        <title>Integrative visual omics of the white-rot fungus Polyporus brumalis exposes the biotechnological potential of its oxidative enzymes for delignifying raw plant biomass.</title>
        <authorList>
            <person name="Miyauchi S."/>
            <person name="Rancon A."/>
            <person name="Drula E."/>
            <person name="Hage H."/>
            <person name="Chaduli D."/>
            <person name="Favel A."/>
            <person name="Grisel S."/>
            <person name="Henrissat B."/>
            <person name="Herpoel-Gimbert I."/>
            <person name="Ruiz-Duenas F.J."/>
            <person name="Chevret D."/>
            <person name="Hainaut M."/>
            <person name="Lin J."/>
            <person name="Wang M."/>
            <person name="Pangilinan J."/>
            <person name="Lipzen A."/>
            <person name="Lesage-Meessen L."/>
            <person name="Navarro D."/>
            <person name="Riley R."/>
            <person name="Grigoriev I.V."/>
            <person name="Zhou S."/>
            <person name="Raouche S."/>
            <person name="Rosso M.N."/>
        </authorList>
    </citation>
    <scope>NUCLEOTIDE SEQUENCE [LARGE SCALE GENOMIC DNA]</scope>
    <source>
        <strain evidence="2 3">BRFM 1820</strain>
    </source>
</reference>
<gene>
    <name evidence="2" type="ORF">OH76DRAFT_1411494</name>
</gene>
<protein>
    <submittedName>
        <fullName evidence="2">Uncharacterized protein</fullName>
    </submittedName>
</protein>
<accession>A0A371CPA1</accession>
<feature type="region of interest" description="Disordered" evidence="1">
    <location>
        <begin position="1"/>
        <end position="44"/>
    </location>
</feature>
<organism evidence="2 3">
    <name type="scientific">Lentinus brumalis</name>
    <dbReference type="NCBI Taxonomy" id="2498619"/>
    <lineage>
        <taxon>Eukaryota</taxon>
        <taxon>Fungi</taxon>
        <taxon>Dikarya</taxon>
        <taxon>Basidiomycota</taxon>
        <taxon>Agaricomycotina</taxon>
        <taxon>Agaricomycetes</taxon>
        <taxon>Polyporales</taxon>
        <taxon>Polyporaceae</taxon>
        <taxon>Lentinus</taxon>
    </lineage>
</organism>